<evidence type="ECO:0000256" key="1">
    <source>
        <dbReference type="SAM" id="SignalP"/>
    </source>
</evidence>
<gene>
    <name evidence="2" type="ORF">EV702DRAFT_1132680</name>
</gene>
<dbReference type="OrthoDB" id="2646245at2759"/>
<comment type="caution">
    <text evidence="2">The sequence shown here is derived from an EMBL/GenBank/DDBJ whole genome shotgun (WGS) entry which is preliminary data.</text>
</comment>
<dbReference type="Proteomes" id="UP000714275">
    <property type="component" value="Unassembled WGS sequence"/>
</dbReference>
<dbReference type="EMBL" id="JABBWD010000051">
    <property type="protein sequence ID" value="KAG1772850.1"/>
    <property type="molecule type" value="Genomic_DNA"/>
</dbReference>
<feature type="signal peptide" evidence="1">
    <location>
        <begin position="1"/>
        <end position="22"/>
    </location>
</feature>
<organism evidence="2 3">
    <name type="scientific">Suillus placidus</name>
    <dbReference type="NCBI Taxonomy" id="48579"/>
    <lineage>
        <taxon>Eukaryota</taxon>
        <taxon>Fungi</taxon>
        <taxon>Dikarya</taxon>
        <taxon>Basidiomycota</taxon>
        <taxon>Agaricomycotina</taxon>
        <taxon>Agaricomycetes</taxon>
        <taxon>Agaricomycetidae</taxon>
        <taxon>Boletales</taxon>
        <taxon>Suillineae</taxon>
        <taxon>Suillaceae</taxon>
        <taxon>Suillus</taxon>
    </lineage>
</organism>
<evidence type="ECO:0000313" key="3">
    <source>
        <dbReference type="Proteomes" id="UP000714275"/>
    </source>
</evidence>
<feature type="chain" id="PRO_5040225006" evidence="1">
    <location>
        <begin position="23"/>
        <end position="85"/>
    </location>
</feature>
<sequence length="85" mass="8908">MFTRASVVFAILLLVSQASVKATTNSTGNCGQGTARCCEKDSSAAGNVNDEQCQSYSEPCATSGYIAACCYTITAVNVPEYIITH</sequence>
<dbReference type="AlphaFoldDB" id="A0A9P6ZN82"/>
<keyword evidence="3" id="KW-1185">Reference proteome</keyword>
<keyword evidence="1" id="KW-0732">Signal</keyword>
<proteinExistence type="predicted"/>
<protein>
    <submittedName>
        <fullName evidence="2">Uncharacterized protein</fullName>
    </submittedName>
</protein>
<evidence type="ECO:0000313" key="2">
    <source>
        <dbReference type="EMBL" id="KAG1772850.1"/>
    </source>
</evidence>
<name>A0A9P6ZN82_9AGAM</name>
<accession>A0A9P6ZN82</accession>
<reference evidence="2" key="1">
    <citation type="journal article" date="2020" name="New Phytol.">
        <title>Comparative genomics reveals dynamic genome evolution in host specialist ectomycorrhizal fungi.</title>
        <authorList>
            <person name="Lofgren L.A."/>
            <person name="Nguyen N.H."/>
            <person name="Vilgalys R."/>
            <person name="Ruytinx J."/>
            <person name="Liao H.L."/>
            <person name="Branco S."/>
            <person name="Kuo A."/>
            <person name="LaButti K."/>
            <person name="Lipzen A."/>
            <person name="Andreopoulos W."/>
            <person name="Pangilinan J."/>
            <person name="Riley R."/>
            <person name="Hundley H."/>
            <person name="Na H."/>
            <person name="Barry K."/>
            <person name="Grigoriev I.V."/>
            <person name="Stajich J.E."/>
            <person name="Kennedy P.G."/>
        </authorList>
    </citation>
    <scope>NUCLEOTIDE SEQUENCE</scope>
    <source>
        <strain evidence="2">DOB743</strain>
    </source>
</reference>